<comment type="cofactor">
    <cofactor evidence="1">
        <name>NAD(+)</name>
        <dbReference type="ChEBI" id="CHEBI:57540"/>
    </cofactor>
</comment>
<organism evidence="6 7">
    <name type="scientific">Candidatus Accumulibacter phosphatis</name>
    <dbReference type="NCBI Taxonomy" id="327160"/>
    <lineage>
        <taxon>Bacteria</taxon>
        <taxon>Pseudomonadati</taxon>
        <taxon>Pseudomonadota</taxon>
        <taxon>Betaproteobacteria</taxon>
        <taxon>Candidatus Accumulibacter</taxon>
    </lineage>
</organism>
<sequence length="385" mass="41802">MDRALAGAERGDARLCYRQDWRIFGNRAIAAATTNDHPLAADLDAIIDRAESLFLRLAGERLFVTGGTGFFGRWLLEALTRANDRLHLHLHITVLSRSPEAFSARAPALARHPALSWWRGDVRDFAWPPGSFPLVIHAATAASERLNRAHPREMFDIIVAGTRRILEFADDAGTHALLLTSSGAVYGRQPPDLAHVAENYCGAPDQLSTDSAYGEGKRAAEFLAATSGLPVKIARGFSFVGPFLPLDAHFAAGNFIRDALAGGPIVVRGDGTTLRSYLYAGDLVVWLLKILLDAAKLRPYNVGSDQAIDIATVAFEVADTAGGLSVEILHQPDGTPPARYVPDISRARAELGLDVWTDRAGALHRSLNFSRRSEPAVRNRGSMRE</sequence>
<dbReference type="Pfam" id="PF01370">
    <property type="entry name" value="Epimerase"/>
    <property type="match status" value="1"/>
</dbReference>
<gene>
    <name evidence="6" type="ORF">E4Q23_12640</name>
</gene>
<evidence type="ECO:0000313" key="6">
    <source>
        <dbReference type="EMBL" id="NMQ28527.1"/>
    </source>
</evidence>
<dbReference type="EMBL" id="SPMY01000034">
    <property type="protein sequence ID" value="NMQ28527.1"/>
    <property type="molecule type" value="Genomic_DNA"/>
</dbReference>
<keyword evidence="3" id="KW-0520">NAD</keyword>
<dbReference type="Gene3D" id="3.40.50.720">
    <property type="entry name" value="NAD(P)-binding Rossmann-like Domain"/>
    <property type="match status" value="1"/>
</dbReference>
<evidence type="ECO:0000256" key="4">
    <source>
        <dbReference type="ARBA" id="ARBA00023239"/>
    </source>
</evidence>
<dbReference type="SUPFAM" id="SSF51735">
    <property type="entry name" value="NAD(P)-binding Rossmann-fold domains"/>
    <property type="match status" value="1"/>
</dbReference>
<reference evidence="6 7" key="1">
    <citation type="submission" date="2019-03" db="EMBL/GenBank/DDBJ databases">
        <title>Metabolic reconstructions from genomes of highly enriched 'Candidatus Accumulibacter' and 'Candidatus Competibacter' bioreactor populations.</title>
        <authorList>
            <person name="Annavajhala M.K."/>
            <person name="Welles L."/>
            <person name="Abbas B."/>
            <person name="Sorokin D."/>
            <person name="Park H."/>
            <person name="Van Loosdrecht M."/>
            <person name="Chandran K."/>
        </authorList>
    </citation>
    <scope>NUCLEOTIDE SEQUENCE [LARGE SCALE GENOMIC DNA]</scope>
    <source>
        <strain evidence="6 7">SBR_S</strain>
    </source>
</reference>
<proteinExistence type="predicted"/>
<dbReference type="Proteomes" id="UP000749010">
    <property type="component" value="Unassembled WGS sequence"/>
</dbReference>
<keyword evidence="2" id="KW-0210">Decarboxylase</keyword>
<accession>A0ABX1TW79</accession>
<evidence type="ECO:0000256" key="3">
    <source>
        <dbReference type="ARBA" id="ARBA00023027"/>
    </source>
</evidence>
<dbReference type="InterPro" id="IPR036291">
    <property type="entry name" value="NAD(P)-bd_dom_sf"/>
</dbReference>
<dbReference type="InterPro" id="IPR044516">
    <property type="entry name" value="UXS-like"/>
</dbReference>
<evidence type="ECO:0000256" key="1">
    <source>
        <dbReference type="ARBA" id="ARBA00001911"/>
    </source>
</evidence>
<keyword evidence="4" id="KW-0456">Lyase</keyword>
<protein>
    <submittedName>
        <fullName evidence="6">NAD-dependent epimerase/dehydratase family protein</fullName>
    </submittedName>
</protein>
<dbReference type="PANTHER" id="PTHR43078">
    <property type="entry name" value="UDP-GLUCURONIC ACID DECARBOXYLASE-RELATED"/>
    <property type="match status" value="1"/>
</dbReference>
<evidence type="ECO:0000259" key="5">
    <source>
        <dbReference type="Pfam" id="PF01370"/>
    </source>
</evidence>
<comment type="caution">
    <text evidence="6">The sequence shown here is derived from an EMBL/GenBank/DDBJ whole genome shotgun (WGS) entry which is preliminary data.</text>
</comment>
<evidence type="ECO:0000256" key="2">
    <source>
        <dbReference type="ARBA" id="ARBA00022793"/>
    </source>
</evidence>
<keyword evidence="7" id="KW-1185">Reference proteome</keyword>
<dbReference type="InterPro" id="IPR001509">
    <property type="entry name" value="Epimerase_deHydtase"/>
</dbReference>
<dbReference type="PANTHER" id="PTHR43078:SF6">
    <property type="entry name" value="UDP-GLUCURONIC ACID DECARBOXYLASE 1"/>
    <property type="match status" value="1"/>
</dbReference>
<feature type="domain" description="NAD-dependent epimerase/dehydratase" evidence="5">
    <location>
        <begin position="63"/>
        <end position="303"/>
    </location>
</feature>
<name>A0ABX1TW79_9PROT</name>
<evidence type="ECO:0000313" key="7">
    <source>
        <dbReference type="Proteomes" id="UP000749010"/>
    </source>
</evidence>